<feature type="binding site" evidence="8">
    <location>
        <position position="211"/>
    </location>
    <ligand>
        <name>Zn(2+)</name>
        <dbReference type="ChEBI" id="CHEBI:29105"/>
        <label>1</label>
        <note>catalytic</note>
    </ligand>
</feature>
<dbReference type="AlphaFoldDB" id="A0A939C6T0"/>
<keyword evidence="4 8" id="KW-0479">Metal-binding</keyword>
<comment type="cofactor">
    <cofactor evidence="8">
        <name>Zn(2+)</name>
        <dbReference type="ChEBI" id="CHEBI:29105"/>
    </cofactor>
    <text evidence="8">Binds 2 Zn(2+) ions.</text>
</comment>
<evidence type="ECO:0000313" key="10">
    <source>
        <dbReference type="EMBL" id="MBN2067788.1"/>
    </source>
</evidence>
<dbReference type="InterPro" id="IPR001279">
    <property type="entry name" value="Metallo-B-lactamas"/>
</dbReference>
<feature type="binding site" evidence="8">
    <location>
        <position position="67"/>
    </location>
    <ligand>
        <name>Zn(2+)</name>
        <dbReference type="ChEBI" id="CHEBI:29105"/>
        <label>2</label>
        <note>catalytic</note>
    </ligand>
</feature>
<dbReference type="Proteomes" id="UP000809243">
    <property type="component" value="Unassembled WGS sequence"/>
</dbReference>
<keyword evidence="2 8" id="KW-0819">tRNA processing</keyword>
<evidence type="ECO:0000256" key="2">
    <source>
        <dbReference type="ARBA" id="ARBA00022694"/>
    </source>
</evidence>
<dbReference type="SUPFAM" id="SSF56281">
    <property type="entry name" value="Metallo-hydrolase/oxidoreductase"/>
    <property type="match status" value="1"/>
</dbReference>
<comment type="caution">
    <text evidence="10">The sequence shown here is derived from an EMBL/GenBank/DDBJ whole genome shotgun (WGS) entry which is preliminary data.</text>
</comment>
<dbReference type="NCBIfam" id="TIGR02651">
    <property type="entry name" value="RNase_Z"/>
    <property type="match status" value="1"/>
</dbReference>
<dbReference type="GO" id="GO:0042781">
    <property type="term" value="F:3'-tRNA processing endoribonuclease activity"/>
    <property type="evidence" value="ECO:0007669"/>
    <property type="project" value="UniProtKB-UniRule"/>
</dbReference>
<keyword evidence="6 8" id="KW-0378">Hydrolase</keyword>
<feature type="binding site" evidence="8">
    <location>
        <position position="269"/>
    </location>
    <ligand>
        <name>Zn(2+)</name>
        <dbReference type="ChEBI" id="CHEBI:29105"/>
        <label>2</label>
        <note>catalytic</note>
    </ligand>
</feature>
<name>A0A939C6T0_9ARCH</name>
<dbReference type="InterPro" id="IPR036866">
    <property type="entry name" value="RibonucZ/Hydroxyglut_hydro"/>
</dbReference>
<dbReference type="EMBL" id="JAFGDB010000086">
    <property type="protein sequence ID" value="MBN2067788.1"/>
    <property type="molecule type" value="Genomic_DNA"/>
</dbReference>
<feature type="binding site" evidence="8">
    <location>
        <position position="62"/>
    </location>
    <ligand>
        <name>Zn(2+)</name>
        <dbReference type="ChEBI" id="CHEBI:29105"/>
        <label>1</label>
        <note>catalytic</note>
    </ligand>
</feature>
<accession>A0A939C6T0</accession>
<evidence type="ECO:0000256" key="8">
    <source>
        <dbReference type="HAMAP-Rule" id="MF_01818"/>
    </source>
</evidence>
<keyword evidence="3 8" id="KW-0540">Nuclease</keyword>
<feature type="binding site" evidence="8">
    <location>
        <position position="211"/>
    </location>
    <ligand>
        <name>Zn(2+)</name>
        <dbReference type="ChEBI" id="CHEBI:29105"/>
        <label>2</label>
        <note>catalytic</note>
    </ligand>
</feature>
<evidence type="ECO:0000259" key="9">
    <source>
        <dbReference type="Pfam" id="PF12706"/>
    </source>
</evidence>
<dbReference type="GO" id="GO:0008270">
    <property type="term" value="F:zinc ion binding"/>
    <property type="evidence" value="ECO:0007669"/>
    <property type="project" value="UniProtKB-UniRule"/>
</dbReference>
<dbReference type="Pfam" id="PF12706">
    <property type="entry name" value="Lactamase_B_2"/>
    <property type="match status" value="1"/>
</dbReference>
<dbReference type="Gene3D" id="3.60.15.10">
    <property type="entry name" value="Ribonuclease Z/Hydroxyacylglutathione hydrolase-like"/>
    <property type="match status" value="1"/>
</dbReference>
<feature type="active site" description="Proton acceptor" evidence="8">
    <location>
        <position position="66"/>
    </location>
</feature>
<evidence type="ECO:0000256" key="3">
    <source>
        <dbReference type="ARBA" id="ARBA00022722"/>
    </source>
</evidence>
<dbReference type="CDD" id="cd07717">
    <property type="entry name" value="RNaseZ_ZiPD-like_MBL-fold"/>
    <property type="match status" value="1"/>
</dbReference>
<sequence length="302" mass="34214">MAMELVVLGTSCSNPTVERNLTAVGLRFEGNWYLFDCPEGTQRQMMKAGASYMRVNAIFLSHFHADHILGLPGLIATMSMHGRDYPLHVIGPKGTEREVQKAMNFAMFKKSFEIKVKEVNRGLAFKGEKFTVEAFPLKHDVPCLGFAFKENDKVAEFQREKALKLGIPEGPLWSRLQQGKEVKVKGKAFRPEQVMDYEKGRKGKKVSIVMDTLPSDSYFDAIKESDVLFHEAAFLEKHISRAKETRHSTAKQAAWVAQQTNAKKLVIVHISPRYKKNEDVENEARQEFGNVVVPKDLEKIEA</sequence>
<protein>
    <recommendedName>
        <fullName evidence="8">Ribonuclease Z</fullName>
        <shortName evidence="8">RNase Z</shortName>
        <ecNumber evidence="8">3.1.26.11</ecNumber>
    </recommendedName>
    <alternativeName>
        <fullName evidence="8">tRNA 3 endonuclease</fullName>
    </alternativeName>
    <alternativeName>
        <fullName evidence="8">tRNase Z</fullName>
    </alternativeName>
</protein>
<proteinExistence type="inferred from homology"/>
<evidence type="ECO:0000256" key="4">
    <source>
        <dbReference type="ARBA" id="ARBA00022723"/>
    </source>
</evidence>
<evidence type="ECO:0000256" key="1">
    <source>
        <dbReference type="ARBA" id="ARBA00011738"/>
    </source>
</evidence>
<evidence type="ECO:0000256" key="7">
    <source>
        <dbReference type="ARBA" id="ARBA00022833"/>
    </source>
</evidence>
<comment type="subunit">
    <text evidence="1 8">Homodimer.</text>
</comment>
<dbReference type="InterPro" id="IPR013471">
    <property type="entry name" value="RNase_Z/BN"/>
</dbReference>
<organism evidence="10 11">
    <name type="scientific">Candidatus Iainarchaeum sp</name>
    <dbReference type="NCBI Taxonomy" id="3101447"/>
    <lineage>
        <taxon>Archaea</taxon>
        <taxon>Candidatus Iainarchaeota</taxon>
        <taxon>Candidatus Iainarchaeia</taxon>
        <taxon>Candidatus Iainarchaeales</taxon>
        <taxon>Candidatus Iainarchaeaceae</taxon>
        <taxon>Candidatus Iainarchaeum</taxon>
    </lineage>
</organism>
<keyword evidence="7 8" id="KW-0862">Zinc</keyword>
<dbReference type="NCBIfam" id="NF000801">
    <property type="entry name" value="PRK00055.1-3"/>
    <property type="match status" value="1"/>
</dbReference>
<feature type="binding site" evidence="8">
    <location>
        <position position="139"/>
    </location>
    <ligand>
        <name>Zn(2+)</name>
        <dbReference type="ChEBI" id="CHEBI:29105"/>
        <label>1</label>
        <note>catalytic</note>
    </ligand>
</feature>
<keyword evidence="5 8" id="KW-0255">Endonuclease</keyword>
<dbReference type="PANTHER" id="PTHR46018:SF2">
    <property type="entry name" value="ZINC PHOSPHODIESTERASE ELAC PROTEIN 1"/>
    <property type="match status" value="1"/>
</dbReference>
<comment type="function">
    <text evidence="8">Zinc phosphodiesterase, which displays some tRNA 3'-processing endonuclease activity. Probably involved in tRNA maturation, by removing a 3'-trailer from precursor tRNA.</text>
</comment>
<dbReference type="PANTHER" id="PTHR46018">
    <property type="entry name" value="ZINC PHOSPHODIESTERASE ELAC PROTEIN 1"/>
    <property type="match status" value="1"/>
</dbReference>
<dbReference type="HAMAP" id="MF_01818">
    <property type="entry name" value="RNase_Z_BN"/>
    <property type="match status" value="1"/>
</dbReference>
<evidence type="ECO:0000256" key="6">
    <source>
        <dbReference type="ARBA" id="ARBA00022801"/>
    </source>
</evidence>
<dbReference type="EC" id="3.1.26.11" evidence="8"/>
<reference evidence="10" key="1">
    <citation type="submission" date="2021-01" db="EMBL/GenBank/DDBJ databases">
        <title>Active Sulfur Cycling in an Early Earth Analoge.</title>
        <authorList>
            <person name="Hahn C.R."/>
            <person name="Youssef N.H."/>
            <person name="Elshahed M."/>
        </authorList>
    </citation>
    <scope>NUCLEOTIDE SEQUENCE</scope>
    <source>
        <strain evidence="10">Zod_Metabat.1151</strain>
    </source>
</reference>
<feature type="binding site" evidence="8">
    <location>
        <position position="64"/>
    </location>
    <ligand>
        <name>Zn(2+)</name>
        <dbReference type="ChEBI" id="CHEBI:29105"/>
        <label>1</label>
        <note>catalytic</note>
    </ligand>
</feature>
<evidence type="ECO:0000256" key="5">
    <source>
        <dbReference type="ARBA" id="ARBA00022759"/>
    </source>
</evidence>
<comment type="catalytic activity">
    <reaction evidence="8">
        <text>Endonucleolytic cleavage of RNA, removing extra 3' nucleotides from tRNA precursor, generating 3' termini of tRNAs. A 3'-hydroxy group is left at the tRNA terminus and a 5'-phosphoryl group is left at the trailer molecule.</text>
        <dbReference type="EC" id="3.1.26.11"/>
    </reaction>
</comment>
<comment type="similarity">
    <text evidence="8">Belongs to the RNase Z family.</text>
</comment>
<feature type="binding site" evidence="8">
    <location>
        <position position="66"/>
    </location>
    <ligand>
        <name>Zn(2+)</name>
        <dbReference type="ChEBI" id="CHEBI:29105"/>
        <label>2</label>
        <note>catalytic</note>
    </ligand>
</feature>
<feature type="domain" description="Metallo-beta-lactamase" evidence="9">
    <location>
        <begin position="31"/>
        <end position="151"/>
    </location>
</feature>
<evidence type="ECO:0000313" key="11">
    <source>
        <dbReference type="Proteomes" id="UP000809243"/>
    </source>
</evidence>
<gene>
    <name evidence="8 10" type="primary">rnz</name>
    <name evidence="10" type="ORF">JW744_04940</name>
</gene>